<proteinExistence type="predicted"/>
<keyword evidence="1" id="KW-0812">Transmembrane</keyword>
<keyword evidence="4" id="KW-1185">Reference proteome</keyword>
<dbReference type="GeneID" id="39859954"/>
<keyword evidence="1" id="KW-1133">Transmembrane helix</keyword>
<feature type="transmembrane region" description="Helical" evidence="1">
    <location>
        <begin position="50"/>
        <end position="67"/>
    </location>
</feature>
<dbReference type="Proteomes" id="UP000296733">
    <property type="component" value="Plasmid unnamed3"/>
</dbReference>
<evidence type="ECO:0000313" key="4">
    <source>
        <dbReference type="Proteomes" id="UP000236740"/>
    </source>
</evidence>
<reference evidence="2 5" key="2">
    <citation type="journal article" date="2019" name="Nat. Commun.">
        <title>A new type of DNA phosphorothioation-based antiviral system in archaea.</title>
        <authorList>
            <person name="Xiong L."/>
            <person name="Liu S."/>
            <person name="Chen S."/>
            <person name="Xiao Y."/>
            <person name="Zhu B."/>
            <person name="Gao Y."/>
            <person name="Zhang Y."/>
            <person name="Chen B."/>
            <person name="Luo J."/>
            <person name="Deng Z."/>
            <person name="Chen X."/>
            <person name="Wang L."/>
            <person name="Chen S."/>
        </authorList>
    </citation>
    <scope>NUCLEOTIDE SEQUENCE [LARGE SCALE GENOMIC DNA]</scope>
    <source>
        <strain evidence="2 5">CGMCC 1.10331</strain>
        <plasmid evidence="2 5">unnamed3</plasmid>
    </source>
</reference>
<feature type="transmembrane region" description="Helical" evidence="1">
    <location>
        <begin position="209"/>
        <end position="235"/>
    </location>
</feature>
<evidence type="ECO:0000313" key="2">
    <source>
        <dbReference type="EMBL" id="QCC49562.1"/>
    </source>
</evidence>
<keyword evidence="2" id="KW-0614">Plasmid</keyword>
<dbReference type="OrthoDB" id="270404at2157"/>
<reference evidence="3 4" key="1">
    <citation type="submission" date="2016-10" db="EMBL/GenBank/DDBJ databases">
        <authorList>
            <person name="de Groot N.N."/>
        </authorList>
    </citation>
    <scope>NUCLEOTIDE SEQUENCE [LARGE SCALE GENOMIC DNA]</scope>
    <source>
        <strain evidence="3 4">CGMCC 1.10331</strain>
    </source>
</reference>
<gene>
    <name evidence="2" type="ORF">DV707_17670</name>
    <name evidence="3" type="ORF">SAMN04488133_3444</name>
</gene>
<dbReference type="Proteomes" id="UP000236740">
    <property type="component" value="Unassembled WGS sequence"/>
</dbReference>
<protein>
    <submittedName>
        <fullName evidence="3">Uncharacterized protein</fullName>
    </submittedName>
</protein>
<feature type="transmembrane region" description="Helical" evidence="1">
    <location>
        <begin position="99"/>
        <end position="118"/>
    </location>
</feature>
<feature type="transmembrane region" description="Helical" evidence="1">
    <location>
        <begin position="241"/>
        <end position="264"/>
    </location>
</feature>
<feature type="transmembrane region" description="Helical" evidence="1">
    <location>
        <begin position="74"/>
        <end position="93"/>
    </location>
</feature>
<feature type="transmembrane region" description="Helical" evidence="1">
    <location>
        <begin position="180"/>
        <end position="202"/>
    </location>
</feature>
<name>A0A1H6CGM5_9EURY</name>
<keyword evidence="1" id="KW-0472">Membrane</keyword>
<feature type="transmembrane region" description="Helical" evidence="1">
    <location>
        <begin position="139"/>
        <end position="160"/>
    </location>
</feature>
<dbReference type="AlphaFoldDB" id="A0A1H6CGM5"/>
<geneLocation type="plasmid" evidence="2">
    <name>unnamed3</name>
</geneLocation>
<dbReference type="KEGG" id="hlm:DV707_17670"/>
<evidence type="ECO:0000313" key="3">
    <source>
        <dbReference type="EMBL" id="SEG71953.1"/>
    </source>
</evidence>
<dbReference type="EMBL" id="CP031314">
    <property type="protein sequence ID" value="QCC49562.1"/>
    <property type="molecule type" value="Genomic_DNA"/>
</dbReference>
<dbReference type="RefSeq" id="WP_103992983.1">
    <property type="nucleotide sequence ID" value="NZ_CP031314.1"/>
</dbReference>
<evidence type="ECO:0000256" key="1">
    <source>
        <dbReference type="SAM" id="Phobius"/>
    </source>
</evidence>
<organism evidence="3 4">
    <name type="scientific">Halobellus limi</name>
    <dbReference type="NCBI Taxonomy" id="699433"/>
    <lineage>
        <taxon>Archaea</taxon>
        <taxon>Methanobacteriati</taxon>
        <taxon>Methanobacteriota</taxon>
        <taxon>Stenosarchaea group</taxon>
        <taxon>Halobacteria</taxon>
        <taxon>Halobacteriales</taxon>
        <taxon>Haloferacaceae</taxon>
        <taxon>Halobellus</taxon>
    </lineage>
</organism>
<sequence>MDRQLRRWHVLATVAVLVLAAVSSLAGLFRPGHYRAAPGIVESYRMQDLTILVVGIPVLAVGLWYAMRSSPRGRIVWLGGLAYMTYMWASIAVQIPFNAFFLVYVALFGLSLFTFVGGMVTTDADAIRETLDGHLNTTLYSVALVVIGLGLGALWLSDVVPPLLSGTEPSLIEESGPQAMVTHVIDLGVVVPSIFLSAAWLFRERTWGFVFAGVELVLGATLAAPIGIMTIVFMAGDTVTISPVAAFFTFLPILVSTLLAVTYLRSMGRRPEPSTESDRGHSV</sequence>
<dbReference type="EMBL" id="FNVN01000007">
    <property type="protein sequence ID" value="SEG71953.1"/>
    <property type="molecule type" value="Genomic_DNA"/>
</dbReference>
<evidence type="ECO:0000313" key="5">
    <source>
        <dbReference type="Proteomes" id="UP000296733"/>
    </source>
</evidence>
<accession>A0A1H6CGM5</accession>